<dbReference type="STRING" id="1848.SAMN05443637_1128"/>
<feature type="binding site" evidence="2">
    <location>
        <begin position="18"/>
        <end position="25"/>
    </location>
    <ligand>
        <name>substrate</name>
    </ligand>
</feature>
<dbReference type="PROSITE" id="PS00175">
    <property type="entry name" value="PG_MUTASE"/>
    <property type="match status" value="1"/>
</dbReference>
<organism evidence="3 4">
    <name type="scientific">Pseudonocardia thermophila</name>
    <dbReference type="NCBI Taxonomy" id="1848"/>
    <lineage>
        <taxon>Bacteria</taxon>
        <taxon>Bacillati</taxon>
        <taxon>Actinomycetota</taxon>
        <taxon>Actinomycetes</taxon>
        <taxon>Pseudonocardiales</taxon>
        <taxon>Pseudonocardiaceae</taxon>
        <taxon>Pseudonocardia</taxon>
    </lineage>
</organism>
<evidence type="ECO:0000256" key="2">
    <source>
        <dbReference type="PIRSR" id="PIRSR613078-2"/>
    </source>
</evidence>
<dbReference type="AlphaFoldDB" id="A0A1M6VA71"/>
<feature type="binding site" evidence="2">
    <location>
        <position position="69"/>
    </location>
    <ligand>
        <name>substrate</name>
    </ligand>
</feature>
<sequence>MGGVAASGDRRVKFVLARHGQTPANVEKRLSSLPPGEPLTELGRAQARALGARLAGADVTAVYSSVAIRAQQTAAPVAAAHSLDVTVVEGVHELYVGDLEERADDAAREIFHATDTAWHRGESHVRLPGGESAADVWARFRPVVEEITAEASGTVVLVSHGGAIRIVAGAMVGRPTLPGYLPNTGLVVLRARANGRWELESVDETVPQPGDVTAGGPAE</sequence>
<dbReference type="EMBL" id="FRAP01000012">
    <property type="protein sequence ID" value="SHK78380.1"/>
    <property type="molecule type" value="Genomic_DNA"/>
</dbReference>
<dbReference type="Gene3D" id="3.40.50.1240">
    <property type="entry name" value="Phosphoglycerate mutase-like"/>
    <property type="match status" value="1"/>
</dbReference>
<evidence type="ECO:0000313" key="3">
    <source>
        <dbReference type="EMBL" id="SHK78380.1"/>
    </source>
</evidence>
<dbReference type="InterPro" id="IPR001345">
    <property type="entry name" value="PG/BPGM_mutase_AS"/>
</dbReference>
<feature type="active site" description="Tele-phosphohistidine intermediate" evidence="1">
    <location>
        <position position="19"/>
    </location>
</feature>
<feature type="active site" description="Proton donor/acceptor" evidence="1">
    <location>
        <position position="93"/>
    </location>
</feature>
<dbReference type="InterPro" id="IPR013078">
    <property type="entry name" value="His_Pase_superF_clade-1"/>
</dbReference>
<dbReference type="InterPro" id="IPR050275">
    <property type="entry name" value="PGM_Phosphatase"/>
</dbReference>
<evidence type="ECO:0000313" key="4">
    <source>
        <dbReference type="Proteomes" id="UP000184363"/>
    </source>
</evidence>
<evidence type="ECO:0000256" key="1">
    <source>
        <dbReference type="PIRSR" id="PIRSR613078-1"/>
    </source>
</evidence>
<name>A0A1M6VA71_PSETH</name>
<dbReference type="Proteomes" id="UP000184363">
    <property type="component" value="Unassembled WGS sequence"/>
</dbReference>
<protein>
    <submittedName>
        <fullName evidence="3">Probable phosphoglycerate mutase</fullName>
    </submittedName>
</protein>
<dbReference type="SUPFAM" id="SSF53254">
    <property type="entry name" value="Phosphoglycerate mutase-like"/>
    <property type="match status" value="1"/>
</dbReference>
<keyword evidence="4" id="KW-1185">Reference proteome</keyword>
<dbReference type="InterPro" id="IPR029033">
    <property type="entry name" value="His_PPase_superfam"/>
</dbReference>
<dbReference type="Pfam" id="PF00300">
    <property type="entry name" value="His_Phos_1"/>
    <property type="match status" value="1"/>
</dbReference>
<dbReference type="GO" id="GO:0016791">
    <property type="term" value="F:phosphatase activity"/>
    <property type="evidence" value="ECO:0007669"/>
    <property type="project" value="TreeGrafter"/>
</dbReference>
<dbReference type="PANTHER" id="PTHR48100:SF58">
    <property type="entry name" value="PE-PGRS FAMILY PROTEIN PE_PGRS11"/>
    <property type="match status" value="1"/>
</dbReference>
<dbReference type="GO" id="GO:0005737">
    <property type="term" value="C:cytoplasm"/>
    <property type="evidence" value="ECO:0007669"/>
    <property type="project" value="TreeGrafter"/>
</dbReference>
<dbReference type="CDD" id="cd07067">
    <property type="entry name" value="HP_PGM_like"/>
    <property type="match status" value="1"/>
</dbReference>
<gene>
    <name evidence="3" type="ORF">SAMN05443637_1128</name>
</gene>
<dbReference type="PANTHER" id="PTHR48100">
    <property type="entry name" value="BROAD-SPECIFICITY PHOSPHATASE YOR283W-RELATED"/>
    <property type="match status" value="1"/>
</dbReference>
<dbReference type="SMART" id="SM00855">
    <property type="entry name" value="PGAM"/>
    <property type="match status" value="1"/>
</dbReference>
<reference evidence="3 4" key="1">
    <citation type="submission" date="2016-11" db="EMBL/GenBank/DDBJ databases">
        <authorList>
            <person name="Jaros S."/>
            <person name="Januszkiewicz K."/>
            <person name="Wedrychowicz H."/>
        </authorList>
    </citation>
    <scope>NUCLEOTIDE SEQUENCE [LARGE SCALE GENOMIC DNA]</scope>
    <source>
        <strain evidence="3 4">DSM 43832</strain>
    </source>
</reference>
<proteinExistence type="predicted"/>
<accession>A0A1M6VA71</accession>